<evidence type="ECO:0000256" key="9">
    <source>
        <dbReference type="ARBA" id="ARBA00023136"/>
    </source>
</evidence>
<protein>
    <recommendedName>
        <fullName evidence="17">Pickpocket protein 28-like</fullName>
    </recommendedName>
</protein>
<dbReference type="PANTHER" id="PTHR11690:SF288">
    <property type="entry name" value="AMILORIDE-SENSITIVE NA+ CHANNEL-RELATED"/>
    <property type="match status" value="1"/>
</dbReference>
<dbReference type="EMBL" id="JARPUR010000006">
    <property type="protein sequence ID" value="KAK4873972.1"/>
    <property type="molecule type" value="Genomic_DNA"/>
</dbReference>
<evidence type="ECO:0000256" key="12">
    <source>
        <dbReference type="RuleBase" id="RU000679"/>
    </source>
</evidence>
<feature type="transmembrane region" description="Helical" evidence="14">
    <location>
        <begin position="499"/>
        <end position="523"/>
    </location>
</feature>
<keyword evidence="8 12" id="KW-0406">Ion transport</keyword>
<dbReference type="Proteomes" id="UP001353858">
    <property type="component" value="Unassembled WGS sequence"/>
</dbReference>
<dbReference type="PANTHER" id="PTHR11690">
    <property type="entry name" value="AMILORIDE-SENSITIVE SODIUM CHANNEL-RELATED"/>
    <property type="match status" value="1"/>
</dbReference>
<keyword evidence="10 12" id="KW-0739">Sodium transport</keyword>
<evidence type="ECO:0000313" key="15">
    <source>
        <dbReference type="EMBL" id="KAK4873972.1"/>
    </source>
</evidence>
<keyword evidence="5 12" id="KW-0812">Transmembrane</keyword>
<dbReference type="GO" id="GO:0005886">
    <property type="term" value="C:plasma membrane"/>
    <property type="evidence" value="ECO:0007669"/>
    <property type="project" value="TreeGrafter"/>
</dbReference>
<evidence type="ECO:0000256" key="5">
    <source>
        <dbReference type="ARBA" id="ARBA00022692"/>
    </source>
</evidence>
<evidence type="ECO:0000256" key="3">
    <source>
        <dbReference type="ARBA" id="ARBA00022448"/>
    </source>
</evidence>
<keyword evidence="16" id="KW-1185">Reference proteome</keyword>
<gene>
    <name evidence="15" type="ORF">RN001_013332</name>
</gene>
<comment type="similarity">
    <text evidence="2 12">Belongs to the amiloride-sensitive sodium channel (TC 1.A.6) family.</text>
</comment>
<evidence type="ECO:0000256" key="14">
    <source>
        <dbReference type="SAM" id="Phobius"/>
    </source>
</evidence>
<dbReference type="Gene3D" id="1.10.287.770">
    <property type="entry name" value="YojJ-like"/>
    <property type="match status" value="1"/>
</dbReference>
<feature type="compositionally biased region" description="Basic and acidic residues" evidence="13">
    <location>
        <begin position="1"/>
        <end position="17"/>
    </location>
</feature>
<dbReference type="Pfam" id="PF00858">
    <property type="entry name" value="ASC"/>
    <property type="match status" value="1"/>
</dbReference>
<comment type="subcellular location">
    <subcellularLocation>
        <location evidence="1">Membrane</location>
        <topology evidence="1">Multi-pass membrane protein</topology>
    </subcellularLocation>
</comment>
<dbReference type="GO" id="GO:0015280">
    <property type="term" value="F:ligand-gated sodium channel activity"/>
    <property type="evidence" value="ECO:0007669"/>
    <property type="project" value="TreeGrafter"/>
</dbReference>
<evidence type="ECO:0008006" key="17">
    <source>
        <dbReference type="Google" id="ProtNLM"/>
    </source>
</evidence>
<keyword evidence="7" id="KW-0915">Sodium</keyword>
<keyword evidence="3 12" id="KW-0813">Transport</keyword>
<evidence type="ECO:0000256" key="1">
    <source>
        <dbReference type="ARBA" id="ARBA00004141"/>
    </source>
</evidence>
<accession>A0AAN7NZX3</accession>
<reference evidence="16" key="1">
    <citation type="submission" date="2023-01" db="EMBL/GenBank/DDBJ databases">
        <title>Key to firefly adult light organ development and bioluminescence: homeobox transcription factors regulate luciferase expression and transportation to peroxisome.</title>
        <authorList>
            <person name="Fu X."/>
        </authorList>
    </citation>
    <scope>NUCLEOTIDE SEQUENCE [LARGE SCALE GENOMIC DNA]</scope>
</reference>
<evidence type="ECO:0000256" key="7">
    <source>
        <dbReference type="ARBA" id="ARBA00023053"/>
    </source>
</evidence>
<evidence type="ECO:0000256" key="6">
    <source>
        <dbReference type="ARBA" id="ARBA00022989"/>
    </source>
</evidence>
<evidence type="ECO:0000256" key="10">
    <source>
        <dbReference type="ARBA" id="ARBA00023201"/>
    </source>
</evidence>
<keyword evidence="9 14" id="KW-0472">Membrane</keyword>
<dbReference type="InterPro" id="IPR001873">
    <property type="entry name" value="ENaC"/>
</dbReference>
<feature type="transmembrane region" description="Helical" evidence="14">
    <location>
        <begin position="63"/>
        <end position="81"/>
    </location>
</feature>
<evidence type="ECO:0000256" key="8">
    <source>
        <dbReference type="ARBA" id="ARBA00023065"/>
    </source>
</evidence>
<evidence type="ECO:0000313" key="16">
    <source>
        <dbReference type="Proteomes" id="UP001353858"/>
    </source>
</evidence>
<organism evidence="15 16">
    <name type="scientific">Aquatica leii</name>
    <dbReference type="NCBI Taxonomy" id="1421715"/>
    <lineage>
        <taxon>Eukaryota</taxon>
        <taxon>Metazoa</taxon>
        <taxon>Ecdysozoa</taxon>
        <taxon>Arthropoda</taxon>
        <taxon>Hexapoda</taxon>
        <taxon>Insecta</taxon>
        <taxon>Pterygota</taxon>
        <taxon>Neoptera</taxon>
        <taxon>Endopterygota</taxon>
        <taxon>Coleoptera</taxon>
        <taxon>Polyphaga</taxon>
        <taxon>Elateriformia</taxon>
        <taxon>Elateroidea</taxon>
        <taxon>Lampyridae</taxon>
        <taxon>Luciolinae</taxon>
        <taxon>Aquatica</taxon>
    </lineage>
</organism>
<name>A0AAN7NZX3_9COLE</name>
<dbReference type="Gene3D" id="1.10.287.820">
    <property type="entry name" value="Acid-sensing ion channel domain"/>
    <property type="match status" value="1"/>
</dbReference>
<dbReference type="PRINTS" id="PR01078">
    <property type="entry name" value="AMINACHANNEL"/>
</dbReference>
<evidence type="ECO:0000256" key="11">
    <source>
        <dbReference type="ARBA" id="ARBA00023303"/>
    </source>
</evidence>
<evidence type="ECO:0000256" key="4">
    <source>
        <dbReference type="ARBA" id="ARBA00022461"/>
    </source>
</evidence>
<feature type="region of interest" description="Disordered" evidence="13">
    <location>
        <begin position="1"/>
        <end position="26"/>
    </location>
</feature>
<evidence type="ECO:0000256" key="2">
    <source>
        <dbReference type="ARBA" id="ARBA00007193"/>
    </source>
</evidence>
<sequence>MASSTNEDHSKTQDKRSMSNNFYKPDNNDRKNLRYYFAQYCSATSIHGTQYLGERGRSLIERLFWILVITAVSTLCVMLIVKTYKKWVTSPVIVTFATTETPISNIPFPSITICPEVKTDPDTFNYTDAYVKRMMKKELNYFEKTMEQSISLVCQENDLPFGDFSGYNDFIEDDGVYLLITSAPELDPIEISEVSWKGDKKKPDDYLDFLFTREGVCYNFNMLNVEDILRDPEEYSQNVSKKINKIRGWSLDGGYPKISVNDSYPRRTVFTGLDGGFSFNAMFVNGSHLDYVCGDSLQGFKVVLHHPADWPNLDKHFRVPLDEAVHVGIKPRLTTISDELKSYSPENRKCYLSDEKRLLYFKVYTQNNCMEECFANYTLKKCDCQAFYMPKFHDGPICGPGKRKCIEESKINYMAVDGDKCACLPSCTYLEYDLELTQTNWNWHSAFDIFRKTGLSSSIEIDNVHLSRLVVYFKDMQFLSAERHELYGIVDFLSNIGGLLGLFIGFSFTSCIEIIYFCTLRLWCNYKKYGRRYWSGEPELVDGKEE</sequence>
<keyword evidence="4 12" id="KW-0894">Sodium channel</keyword>
<dbReference type="AlphaFoldDB" id="A0AAN7NZX3"/>
<evidence type="ECO:0000256" key="13">
    <source>
        <dbReference type="SAM" id="MobiDB-lite"/>
    </source>
</evidence>
<proteinExistence type="inferred from homology"/>
<comment type="caution">
    <text evidence="15">The sequence shown here is derived from an EMBL/GenBank/DDBJ whole genome shotgun (WGS) entry which is preliminary data.</text>
</comment>
<keyword evidence="11 12" id="KW-0407">Ion channel</keyword>
<keyword evidence="6 14" id="KW-1133">Transmembrane helix</keyword>